<dbReference type="InterPro" id="IPR016181">
    <property type="entry name" value="Acyl_CoA_acyltransferase"/>
</dbReference>
<dbReference type="RefSeq" id="WP_188927675.1">
    <property type="nucleotide sequence ID" value="NZ_BMJC01000001.1"/>
</dbReference>
<feature type="domain" description="N-acetyltransferase" evidence="3">
    <location>
        <begin position="6"/>
        <end position="175"/>
    </location>
</feature>
<dbReference type="PROSITE" id="PS51186">
    <property type="entry name" value="GNAT"/>
    <property type="match status" value="1"/>
</dbReference>
<gene>
    <name evidence="4" type="ORF">GCM10011511_02300</name>
</gene>
<dbReference type="EMBL" id="BMJC01000001">
    <property type="protein sequence ID" value="GGA82820.1"/>
    <property type="molecule type" value="Genomic_DNA"/>
</dbReference>
<dbReference type="SUPFAM" id="SSF55729">
    <property type="entry name" value="Acyl-CoA N-acyltransferases (Nat)"/>
    <property type="match status" value="1"/>
</dbReference>
<dbReference type="GO" id="GO:0016747">
    <property type="term" value="F:acyltransferase activity, transferring groups other than amino-acyl groups"/>
    <property type="evidence" value="ECO:0007669"/>
    <property type="project" value="InterPro"/>
</dbReference>
<name>A0A8J2U6V7_9BACT</name>
<dbReference type="Gene3D" id="3.40.630.30">
    <property type="match status" value="1"/>
</dbReference>
<reference evidence="4" key="1">
    <citation type="journal article" date="2014" name="Int. J. Syst. Evol. Microbiol.">
        <title>Complete genome sequence of Corynebacterium casei LMG S-19264T (=DSM 44701T), isolated from a smear-ripened cheese.</title>
        <authorList>
            <consortium name="US DOE Joint Genome Institute (JGI-PGF)"/>
            <person name="Walter F."/>
            <person name="Albersmeier A."/>
            <person name="Kalinowski J."/>
            <person name="Ruckert C."/>
        </authorList>
    </citation>
    <scope>NUCLEOTIDE SEQUENCE</scope>
    <source>
        <strain evidence="4">CGMCC 1.15448</strain>
    </source>
</reference>
<dbReference type="AlphaFoldDB" id="A0A8J2U6V7"/>
<keyword evidence="2" id="KW-0012">Acyltransferase</keyword>
<dbReference type="Pfam" id="PF00583">
    <property type="entry name" value="Acetyltransf_1"/>
    <property type="match status" value="1"/>
</dbReference>
<dbReference type="InterPro" id="IPR050832">
    <property type="entry name" value="Bact_Acetyltransf"/>
</dbReference>
<dbReference type="Proteomes" id="UP000607559">
    <property type="component" value="Unassembled WGS sequence"/>
</dbReference>
<proteinExistence type="predicted"/>
<protein>
    <submittedName>
        <fullName evidence="4">N-acetyltransferase</fullName>
    </submittedName>
</protein>
<accession>A0A8J2U6V7</accession>
<keyword evidence="1" id="KW-0808">Transferase</keyword>
<reference evidence="4" key="2">
    <citation type="submission" date="2020-09" db="EMBL/GenBank/DDBJ databases">
        <authorList>
            <person name="Sun Q."/>
            <person name="Zhou Y."/>
        </authorList>
    </citation>
    <scope>NUCLEOTIDE SEQUENCE</scope>
    <source>
        <strain evidence="4">CGMCC 1.15448</strain>
    </source>
</reference>
<organism evidence="4 5">
    <name type="scientific">Puia dinghuensis</name>
    <dbReference type="NCBI Taxonomy" id="1792502"/>
    <lineage>
        <taxon>Bacteria</taxon>
        <taxon>Pseudomonadati</taxon>
        <taxon>Bacteroidota</taxon>
        <taxon>Chitinophagia</taxon>
        <taxon>Chitinophagales</taxon>
        <taxon>Chitinophagaceae</taxon>
        <taxon>Puia</taxon>
    </lineage>
</organism>
<keyword evidence="5" id="KW-1185">Reference proteome</keyword>
<dbReference type="CDD" id="cd04301">
    <property type="entry name" value="NAT_SF"/>
    <property type="match status" value="1"/>
</dbReference>
<evidence type="ECO:0000313" key="4">
    <source>
        <dbReference type="EMBL" id="GGA82820.1"/>
    </source>
</evidence>
<dbReference type="InterPro" id="IPR000182">
    <property type="entry name" value="GNAT_dom"/>
</dbReference>
<dbReference type="PANTHER" id="PTHR43877">
    <property type="entry name" value="AMINOALKYLPHOSPHONATE N-ACETYLTRANSFERASE-RELATED-RELATED"/>
    <property type="match status" value="1"/>
</dbReference>
<evidence type="ECO:0000256" key="2">
    <source>
        <dbReference type="ARBA" id="ARBA00023315"/>
    </source>
</evidence>
<evidence type="ECO:0000256" key="1">
    <source>
        <dbReference type="ARBA" id="ARBA00022679"/>
    </source>
</evidence>
<evidence type="ECO:0000259" key="3">
    <source>
        <dbReference type="PROSITE" id="PS51186"/>
    </source>
</evidence>
<comment type="caution">
    <text evidence="4">The sequence shown here is derived from an EMBL/GenBank/DDBJ whole genome shotgun (WGS) entry which is preliminary data.</text>
</comment>
<evidence type="ECO:0000313" key="5">
    <source>
        <dbReference type="Proteomes" id="UP000607559"/>
    </source>
</evidence>
<sequence>MENTDIQIREAGPADAALIADVARRTFIDSFAQYNTAENMRIFLEEQFPREKQMAEVGAPGRIFLLAYVEGEPAGYASLRVSEPPHGLEGLHAIEIVQLYSEQRMIGKGVGPALMRACLDVAKERGFDWVWLGVWEHNHRAQAFYCKWGFERFGEHIFFVGLDAQTDWWMRRKLM</sequence>